<dbReference type="InterPro" id="IPR010994">
    <property type="entry name" value="RuvA_2-like"/>
</dbReference>
<dbReference type="Gene3D" id="3.30.1300.30">
    <property type="entry name" value="GSPII I/J protein-like"/>
    <property type="match status" value="1"/>
</dbReference>
<evidence type="ECO:0000256" key="5">
    <source>
        <dbReference type="ARBA" id="ARBA00022519"/>
    </source>
</evidence>
<comment type="similarity">
    <text evidence="2">Belongs to the GSP K family.</text>
</comment>
<keyword evidence="3" id="KW-0813">Transport</keyword>
<evidence type="ECO:0000256" key="6">
    <source>
        <dbReference type="ARBA" id="ARBA00022692"/>
    </source>
</evidence>
<keyword evidence="8" id="KW-1133">Transmembrane helix</keyword>
<evidence type="ECO:0000256" key="1">
    <source>
        <dbReference type="ARBA" id="ARBA00004533"/>
    </source>
</evidence>
<dbReference type="GO" id="GO:0005886">
    <property type="term" value="C:plasma membrane"/>
    <property type="evidence" value="ECO:0007669"/>
    <property type="project" value="UniProtKB-SubCell"/>
</dbReference>
<evidence type="ECO:0000313" key="13">
    <source>
        <dbReference type="Proteomes" id="UP000031433"/>
    </source>
</evidence>
<keyword evidence="13" id="KW-1185">Reference proteome</keyword>
<evidence type="ECO:0000259" key="11">
    <source>
        <dbReference type="Pfam" id="PF21687"/>
    </source>
</evidence>
<evidence type="ECO:0000256" key="3">
    <source>
        <dbReference type="ARBA" id="ARBA00022448"/>
    </source>
</evidence>
<dbReference type="Pfam" id="PF21687">
    <property type="entry name" value="T2SSK_1st"/>
    <property type="match status" value="1"/>
</dbReference>
<dbReference type="NCBIfam" id="NF037980">
    <property type="entry name" value="T2SS_GspK"/>
    <property type="match status" value="1"/>
</dbReference>
<name>A0A0C1TXD8_9BACT</name>
<keyword evidence="4" id="KW-1003">Cell membrane</keyword>
<proteinExistence type="inferred from homology"/>
<sequence length="306" mass="33477">MRRSESERGFALILTLVVTALLIAVTTEFIHGVYVDTSLHRNFVNLQQASLMAEGGVTGGISLLRNLRTSANDQGLQQLLADPVRFEDEKGRVGITIEEEDGKLNLNAVTLPNGDEHVFYGPAERRLLTVLKLPLALHDSLADWLDANDEPRPDGGESAYYQSLSAPYAPRNAPFATFGELGLVRGVDPAVLERLRPFATVFVDGGAINVNTAPLQVLMALDEGISEGIARDIMQRRRIKPFKNVGELSEIPGMETIAGKLSGFAGVRGSTYRLVSRAAVGDVTRLVEAVVNLDGTQPRYLYWREY</sequence>
<keyword evidence="7" id="KW-0653">Protein transport</keyword>
<dbReference type="Pfam" id="PF03934">
    <property type="entry name" value="T2SSK"/>
    <property type="match status" value="1"/>
</dbReference>
<dbReference type="PANTHER" id="PTHR38831">
    <property type="entry name" value="TYPE II SECRETION SYSTEM PROTEIN K"/>
    <property type="match status" value="1"/>
</dbReference>
<reference evidence="12 13" key="1">
    <citation type="submission" date="2015-01" db="EMBL/GenBank/DDBJ databases">
        <title>Genome sequence of the anaerobic bacterium Geobacter soli GSS01, a dissimilatory Fe(III) reducer from soil.</title>
        <authorList>
            <person name="Yang G."/>
            <person name="Zhou S."/>
        </authorList>
    </citation>
    <scope>NUCLEOTIDE SEQUENCE [LARGE SCALE GENOMIC DNA]</scope>
    <source>
        <strain evidence="12 13">GSS01</strain>
    </source>
</reference>
<dbReference type="InterPro" id="IPR005628">
    <property type="entry name" value="GspK"/>
</dbReference>
<feature type="domain" description="T2SS protein K first SAM-like" evidence="11">
    <location>
        <begin position="102"/>
        <end position="202"/>
    </location>
</feature>
<dbReference type="GO" id="GO:0009306">
    <property type="term" value="P:protein secretion"/>
    <property type="evidence" value="ECO:0007669"/>
    <property type="project" value="InterPro"/>
</dbReference>
<comment type="subcellular location">
    <subcellularLocation>
        <location evidence="1">Cell inner membrane</location>
    </subcellularLocation>
</comment>
<comment type="caution">
    <text evidence="12">The sequence shown here is derived from an EMBL/GenBank/DDBJ whole genome shotgun (WGS) entry which is preliminary data.</text>
</comment>
<evidence type="ECO:0000259" key="10">
    <source>
        <dbReference type="Pfam" id="PF03934"/>
    </source>
</evidence>
<feature type="domain" description="T2SS protein K second SAM-like" evidence="10">
    <location>
        <begin position="208"/>
        <end position="260"/>
    </location>
</feature>
<evidence type="ECO:0000256" key="8">
    <source>
        <dbReference type="ARBA" id="ARBA00022989"/>
    </source>
</evidence>
<dbReference type="InterPro" id="IPR049031">
    <property type="entry name" value="T2SSK_SAM-like_1st"/>
</dbReference>
<evidence type="ECO:0000313" key="12">
    <source>
        <dbReference type="EMBL" id="KIE43998.1"/>
    </source>
</evidence>
<keyword evidence="6" id="KW-0812">Transmembrane</keyword>
<evidence type="ECO:0000256" key="4">
    <source>
        <dbReference type="ARBA" id="ARBA00022475"/>
    </source>
</evidence>
<gene>
    <name evidence="12" type="ORF">SE37_15910</name>
</gene>
<dbReference type="PIRSF" id="PIRSF002786">
    <property type="entry name" value="XcpX"/>
    <property type="match status" value="1"/>
</dbReference>
<dbReference type="EMBL" id="JXBL01000001">
    <property type="protein sequence ID" value="KIE43998.1"/>
    <property type="molecule type" value="Genomic_DNA"/>
</dbReference>
<keyword evidence="5" id="KW-0997">Cell inner membrane</keyword>
<dbReference type="Gene3D" id="1.10.40.60">
    <property type="entry name" value="EpsJ-like"/>
    <property type="match status" value="2"/>
</dbReference>
<accession>A0A0C1TXD8</accession>
<organism evidence="12 13">
    <name type="scientific">Geobacter soli</name>
    <dbReference type="NCBI Taxonomy" id="1510391"/>
    <lineage>
        <taxon>Bacteria</taxon>
        <taxon>Pseudomonadati</taxon>
        <taxon>Thermodesulfobacteriota</taxon>
        <taxon>Desulfuromonadia</taxon>
        <taxon>Geobacterales</taxon>
        <taxon>Geobacteraceae</taxon>
        <taxon>Geobacter</taxon>
    </lineage>
</organism>
<evidence type="ECO:0000256" key="2">
    <source>
        <dbReference type="ARBA" id="ARBA00007246"/>
    </source>
</evidence>
<dbReference type="AlphaFoldDB" id="A0A0C1TXD8"/>
<dbReference type="InterPro" id="IPR038072">
    <property type="entry name" value="GspK_central_sf"/>
</dbReference>
<dbReference type="InterPro" id="IPR049179">
    <property type="entry name" value="T2SSK_SAM-like_2nd"/>
</dbReference>
<dbReference type="SUPFAM" id="SSF158544">
    <property type="entry name" value="GspK insert domain-like"/>
    <property type="match status" value="1"/>
</dbReference>
<protein>
    <submittedName>
        <fullName evidence="12">General secretion pathway protein GspK</fullName>
    </submittedName>
</protein>
<evidence type="ECO:0000256" key="7">
    <source>
        <dbReference type="ARBA" id="ARBA00022927"/>
    </source>
</evidence>
<dbReference type="SUPFAM" id="SSF47781">
    <property type="entry name" value="RuvA domain 2-like"/>
    <property type="match status" value="1"/>
</dbReference>
<keyword evidence="9" id="KW-0472">Membrane</keyword>
<dbReference type="PANTHER" id="PTHR38831:SF2">
    <property type="entry name" value="TYPE II SECRETION SYSTEM PROTEIN K"/>
    <property type="match status" value="1"/>
</dbReference>
<dbReference type="RefSeq" id="WP_039647868.1">
    <property type="nucleotide sequence ID" value="NZ_JXBL01000001.1"/>
</dbReference>
<dbReference type="Proteomes" id="UP000031433">
    <property type="component" value="Unassembled WGS sequence"/>
</dbReference>
<evidence type="ECO:0000256" key="9">
    <source>
        <dbReference type="ARBA" id="ARBA00023136"/>
    </source>
</evidence>